<dbReference type="Proteomes" id="UP000332933">
    <property type="component" value="Unassembled WGS sequence"/>
</dbReference>
<dbReference type="EMBL" id="CAADRA010005553">
    <property type="protein sequence ID" value="VFT91081.1"/>
    <property type="molecule type" value="Genomic_DNA"/>
</dbReference>
<keyword evidence="3" id="KW-1185">Reference proteome</keyword>
<evidence type="ECO:0000313" key="3">
    <source>
        <dbReference type="Proteomes" id="UP000332933"/>
    </source>
</evidence>
<sequence length="188" mass="20332">MRCHFNHCNHESIPSSTKCHFHRKRSHCAASGCTNQSVANHLCVRHGGKRTCQMDGCGAPTRGRKKCPAHGGVAPKRYCSEADCTRQAHANHKCVAHGGGRFCNVTGCQFHIRSRGLCRVHLAAPEADQLPICPALSGASTTDMDTRLGLLPPKEIELLLDPAVTFIVDDMLASRVVSPQPGFDVVTI</sequence>
<dbReference type="AlphaFoldDB" id="A0A485L2M7"/>
<dbReference type="PANTHER" id="PTHR31827:SF1">
    <property type="entry name" value="EMB|CAB89363.1"/>
    <property type="match status" value="1"/>
</dbReference>
<name>A0A485L2M7_9STRA</name>
<gene>
    <name evidence="2" type="primary">Aste57867_14256</name>
    <name evidence="1" type="ORF">As57867_014205</name>
    <name evidence="2" type="ORF">ASTE57867_14256</name>
</gene>
<reference evidence="2 3" key="1">
    <citation type="submission" date="2019-03" db="EMBL/GenBank/DDBJ databases">
        <authorList>
            <person name="Gaulin E."/>
            <person name="Dumas B."/>
        </authorList>
    </citation>
    <scope>NUCLEOTIDE SEQUENCE [LARGE SCALE GENOMIC DNA]</scope>
    <source>
        <strain evidence="2">CBS 568.67</strain>
    </source>
</reference>
<dbReference type="OrthoDB" id="73726at2759"/>
<evidence type="ECO:0000313" key="1">
    <source>
        <dbReference type="EMBL" id="KAF0694914.1"/>
    </source>
</evidence>
<protein>
    <submittedName>
        <fullName evidence="2">Aste57867_14256 protein</fullName>
    </submittedName>
</protein>
<dbReference type="EMBL" id="VJMH01005532">
    <property type="protein sequence ID" value="KAF0694914.1"/>
    <property type="molecule type" value="Genomic_DNA"/>
</dbReference>
<accession>A0A485L2M7</accession>
<dbReference type="PANTHER" id="PTHR31827">
    <property type="entry name" value="EMB|CAB89363.1"/>
    <property type="match status" value="1"/>
</dbReference>
<organism evidence="2 3">
    <name type="scientific">Aphanomyces stellatus</name>
    <dbReference type="NCBI Taxonomy" id="120398"/>
    <lineage>
        <taxon>Eukaryota</taxon>
        <taxon>Sar</taxon>
        <taxon>Stramenopiles</taxon>
        <taxon>Oomycota</taxon>
        <taxon>Saprolegniomycetes</taxon>
        <taxon>Saprolegniales</taxon>
        <taxon>Verrucalvaceae</taxon>
        <taxon>Aphanomyces</taxon>
    </lineage>
</organism>
<reference evidence="1" key="2">
    <citation type="submission" date="2019-06" db="EMBL/GenBank/DDBJ databases">
        <title>Genomics analysis of Aphanomyces spp. identifies a new class of oomycete effector associated with host adaptation.</title>
        <authorList>
            <person name="Gaulin E."/>
        </authorList>
    </citation>
    <scope>NUCLEOTIDE SEQUENCE</scope>
    <source>
        <strain evidence="1">CBS 578.67</strain>
    </source>
</reference>
<evidence type="ECO:0000313" key="2">
    <source>
        <dbReference type="EMBL" id="VFT91081.1"/>
    </source>
</evidence>
<proteinExistence type="predicted"/>